<evidence type="ECO:0000313" key="4">
    <source>
        <dbReference type="EMBL" id="CAF1557763.1"/>
    </source>
</evidence>
<evidence type="ECO:0000256" key="1">
    <source>
        <dbReference type="SAM" id="MobiDB-lite"/>
    </source>
</evidence>
<organism evidence="4 5">
    <name type="scientific">Adineta steineri</name>
    <dbReference type="NCBI Taxonomy" id="433720"/>
    <lineage>
        <taxon>Eukaryota</taxon>
        <taxon>Metazoa</taxon>
        <taxon>Spiralia</taxon>
        <taxon>Gnathifera</taxon>
        <taxon>Rotifera</taxon>
        <taxon>Eurotatoria</taxon>
        <taxon>Bdelloidea</taxon>
        <taxon>Adinetida</taxon>
        <taxon>Adinetidae</taxon>
        <taxon>Adineta</taxon>
    </lineage>
</organism>
<keyword evidence="2" id="KW-0472">Membrane</keyword>
<dbReference type="Proteomes" id="UP000663877">
    <property type="component" value="Unassembled WGS sequence"/>
</dbReference>
<dbReference type="AlphaFoldDB" id="A0A815XIE4"/>
<dbReference type="EMBL" id="CAJNOM010000761">
    <property type="protein sequence ID" value="CAF1557763.1"/>
    <property type="molecule type" value="Genomic_DNA"/>
</dbReference>
<comment type="caution">
    <text evidence="4">The sequence shown here is derived from an EMBL/GenBank/DDBJ whole genome shotgun (WGS) entry which is preliminary data.</text>
</comment>
<name>A0A815XIE4_9BILA</name>
<dbReference type="Proteomes" id="UP000663832">
    <property type="component" value="Unassembled WGS sequence"/>
</dbReference>
<feature type="compositionally biased region" description="Polar residues" evidence="1">
    <location>
        <begin position="319"/>
        <end position="336"/>
    </location>
</feature>
<evidence type="ECO:0000313" key="5">
    <source>
        <dbReference type="Proteomes" id="UP000663832"/>
    </source>
</evidence>
<feature type="transmembrane region" description="Helical" evidence="2">
    <location>
        <begin position="264"/>
        <end position="287"/>
    </location>
</feature>
<keyword evidence="2" id="KW-1133">Transmembrane helix</keyword>
<reference evidence="4" key="1">
    <citation type="submission" date="2021-02" db="EMBL/GenBank/DDBJ databases">
        <authorList>
            <person name="Nowell W R."/>
        </authorList>
    </citation>
    <scope>NUCLEOTIDE SEQUENCE</scope>
</reference>
<keyword evidence="2" id="KW-0812">Transmembrane</keyword>
<protein>
    <submittedName>
        <fullName evidence="4">Uncharacterized protein</fullName>
    </submittedName>
</protein>
<dbReference type="EMBL" id="CAJNOI010000342">
    <property type="protein sequence ID" value="CAF1250116.1"/>
    <property type="molecule type" value="Genomic_DNA"/>
</dbReference>
<evidence type="ECO:0000313" key="3">
    <source>
        <dbReference type="EMBL" id="CAF1250116.1"/>
    </source>
</evidence>
<accession>A0A815XIE4</accession>
<evidence type="ECO:0000256" key="2">
    <source>
        <dbReference type="SAM" id="Phobius"/>
    </source>
</evidence>
<gene>
    <name evidence="3" type="ORF">BJG266_LOCUS29538</name>
    <name evidence="4" type="ORF">QVE165_LOCUS47629</name>
</gene>
<feature type="region of interest" description="Disordered" evidence="1">
    <location>
        <begin position="99"/>
        <end position="148"/>
    </location>
</feature>
<feature type="region of interest" description="Disordered" evidence="1">
    <location>
        <begin position="299"/>
        <end position="352"/>
    </location>
</feature>
<keyword evidence="5" id="KW-1185">Reference proteome</keyword>
<proteinExistence type="predicted"/>
<sequence>MCRIKLNISETVNNGKCVNDGAGKALIHCYYDPQSTSKLLLTHVNWTQLDYLRADEFYYASNWTAQGGYYINLLSLKTTSTSTTTTTTATTLTSTTTAPVTSTTTTTSTSTTTTTPPVTSTTATTSTSTTTTTAPVTTTTTTTSTSTTTTTPIVTSTLTMTTKHQIITTSSIILSDTGTTFFKSKDTTRKLEITTKPLITLSNKDTTFPKFIDTATSFIAITELSMATSATILGKPSNKSRLPITSLNNQHSSNKTSKSSSKSFLVLSTIILLCIVGLVSFVIFHFYGNRQNKDESFLQHNNSDESMNSEMNESETDLSTEYTMPVQTQLKLSNIEPSRKGGRVFSQLDPDA</sequence>